<evidence type="ECO:0000313" key="4">
    <source>
        <dbReference type="EMBL" id="TYK29209.1"/>
    </source>
</evidence>
<comment type="caution">
    <text evidence="4">The sequence shown here is derived from an EMBL/GenBank/DDBJ whole genome shotgun (WGS) entry which is preliminary data.</text>
</comment>
<accession>A0A5D3E0I8</accession>
<evidence type="ECO:0000256" key="2">
    <source>
        <dbReference type="SAM" id="MobiDB-lite"/>
    </source>
</evidence>
<sequence length="466" mass="53156">MEIIRKRPSVSHPSVLDGKNYSYWKPRMIFFIKTLNEKAWRAFVAGYEPPMITLDGVSVSKPEVDWADAKNKHMLGITAKEAWRILEVAYEGTSKVKISRLQLITSKFEALKMSEDESVFEYNERVLEIANESLLLGEKIPDSKIVRKVLQSLPRKFDTKVTAIEKAHDITTLKLDELFGSLLTFEMAISDRENKKGKEIAFKSTYEEEAIVNHSDNEVNMDESIALLTKQFSKVARRFRNMNTTGLNAQTSNQYRKKDGENTSRRYNEASNRRSGDYGKKNEGEGRFFSDVENDTDDAEDDSSMNAFTTCFTEIDLEEDSECADEDDDEELTIEELKMLRKEDTKARTIQKERIQDLMEENEQLMSVISSLKLKLKEVQNDYDQTIKFVKMLNSWTENLDSILNSGQSSSHRYGLGFDASASSSKSTSGVKFVPALRKTKSETNLTTTVIGPLAKPSERICYYCG</sequence>
<reference evidence="5 6" key="1">
    <citation type="submission" date="2019-08" db="EMBL/GenBank/DDBJ databases">
        <title>Draft genome sequences of two oriental melons (Cucumis melo L. var makuwa).</title>
        <authorList>
            <person name="Kwon S.-Y."/>
        </authorList>
    </citation>
    <scope>NUCLEOTIDE SEQUENCE [LARGE SCALE GENOMIC DNA]</scope>
    <source>
        <strain evidence="6">cv. Chang Bougi</strain>
        <strain evidence="5">cv. SW 3</strain>
        <tissue evidence="4">Leaf</tissue>
    </source>
</reference>
<evidence type="ECO:0000313" key="3">
    <source>
        <dbReference type="EMBL" id="KAA0053331.1"/>
    </source>
</evidence>
<name>A0A5D3E0I8_CUCMM</name>
<keyword evidence="1" id="KW-0175">Coiled coil</keyword>
<dbReference type="OrthoDB" id="7920740at2759"/>
<dbReference type="EMBL" id="SSTE01009560">
    <property type="protein sequence ID" value="KAA0053331.1"/>
    <property type="molecule type" value="Genomic_DNA"/>
</dbReference>
<feature type="region of interest" description="Disordered" evidence="2">
    <location>
        <begin position="243"/>
        <end position="304"/>
    </location>
</feature>
<dbReference type="Proteomes" id="UP000321947">
    <property type="component" value="Unassembled WGS sequence"/>
</dbReference>
<protein>
    <submittedName>
        <fullName evidence="4">Gag-pol polyprotein</fullName>
    </submittedName>
</protein>
<dbReference type="PANTHER" id="PTHR35317:SF23">
    <property type="entry name" value="OS04G0629600 PROTEIN"/>
    <property type="match status" value="1"/>
</dbReference>
<proteinExistence type="predicted"/>
<dbReference type="Proteomes" id="UP000321393">
    <property type="component" value="Unassembled WGS sequence"/>
</dbReference>
<evidence type="ECO:0000313" key="6">
    <source>
        <dbReference type="Proteomes" id="UP000321947"/>
    </source>
</evidence>
<feature type="compositionally biased region" description="Polar residues" evidence="2">
    <location>
        <begin position="243"/>
        <end position="254"/>
    </location>
</feature>
<evidence type="ECO:0000313" key="5">
    <source>
        <dbReference type="Proteomes" id="UP000321393"/>
    </source>
</evidence>
<organism evidence="4 6">
    <name type="scientific">Cucumis melo var. makuwa</name>
    <name type="common">Oriental melon</name>
    <dbReference type="NCBI Taxonomy" id="1194695"/>
    <lineage>
        <taxon>Eukaryota</taxon>
        <taxon>Viridiplantae</taxon>
        <taxon>Streptophyta</taxon>
        <taxon>Embryophyta</taxon>
        <taxon>Tracheophyta</taxon>
        <taxon>Spermatophyta</taxon>
        <taxon>Magnoliopsida</taxon>
        <taxon>eudicotyledons</taxon>
        <taxon>Gunneridae</taxon>
        <taxon>Pentapetalae</taxon>
        <taxon>rosids</taxon>
        <taxon>fabids</taxon>
        <taxon>Cucurbitales</taxon>
        <taxon>Cucurbitaceae</taxon>
        <taxon>Benincaseae</taxon>
        <taxon>Cucumis</taxon>
    </lineage>
</organism>
<dbReference type="EMBL" id="SSTD01001846">
    <property type="protein sequence ID" value="TYK29209.1"/>
    <property type="molecule type" value="Genomic_DNA"/>
</dbReference>
<dbReference type="PANTHER" id="PTHR35317">
    <property type="entry name" value="OS04G0629600 PROTEIN"/>
    <property type="match status" value="1"/>
</dbReference>
<evidence type="ECO:0000256" key="1">
    <source>
        <dbReference type="SAM" id="Coils"/>
    </source>
</evidence>
<feature type="compositionally biased region" description="Basic and acidic residues" evidence="2">
    <location>
        <begin position="256"/>
        <end position="290"/>
    </location>
</feature>
<feature type="coiled-coil region" evidence="1">
    <location>
        <begin position="355"/>
        <end position="382"/>
    </location>
</feature>
<dbReference type="Pfam" id="PF14223">
    <property type="entry name" value="Retrotran_gag_2"/>
    <property type="match status" value="1"/>
</dbReference>
<feature type="compositionally biased region" description="Acidic residues" evidence="2">
    <location>
        <begin position="292"/>
        <end position="303"/>
    </location>
</feature>
<dbReference type="AlphaFoldDB" id="A0A5D3E0I8"/>
<gene>
    <name evidence="4" type="ORF">E5676_scaffold880G00230</name>
    <name evidence="3" type="ORF">E6C27_scaffold27G00170</name>
</gene>